<proteinExistence type="inferred from homology"/>
<evidence type="ECO:0000259" key="6">
    <source>
        <dbReference type="Pfam" id="PF07980"/>
    </source>
</evidence>
<dbReference type="InterPro" id="IPR011990">
    <property type="entry name" value="TPR-like_helical_dom_sf"/>
</dbReference>
<dbReference type="InterPro" id="IPR012944">
    <property type="entry name" value="SusD_RagB_dom"/>
</dbReference>
<evidence type="ECO:0000313" key="10">
    <source>
        <dbReference type="Proteomes" id="UP000254424"/>
    </source>
</evidence>
<keyword evidence="4" id="KW-0472">Membrane</keyword>
<dbReference type="InterPro" id="IPR033985">
    <property type="entry name" value="SusD-like_N"/>
</dbReference>
<dbReference type="Pfam" id="PF07980">
    <property type="entry name" value="SusD_RagB"/>
    <property type="match status" value="1"/>
</dbReference>
<dbReference type="Gene3D" id="1.25.40.390">
    <property type="match status" value="1"/>
</dbReference>
<keyword evidence="3" id="KW-0732">Signal</keyword>
<evidence type="ECO:0000259" key="7">
    <source>
        <dbReference type="Pfam" id="PF14322"/>
    </source>
</evidence>
<evidence type="ECO:0000313" key="9">
    <source>
        <dbReference type="EMBL" id="SUV44234.1"/>
    </source>
</evidence>
<dbReference type="RefSeq" id="WP_004288487.1">
    <property type="nucleotide sequence ID" value="NZ_CABKNQ010000020.1"/>
</dbReference>
<evidence type="ECO:0000256" key="4">
    <source>
        <dbReference type="ARBA" id="ARBA00023136"/>
    </source>
</evidence>
<comment type="similarity">
    <text evidence="2">Belongs to the SusD family.</text>
</comment>
<dbReference type="Proteomes" id="UP000520291">
    <property type="component" value="Unassembled WGS sequence"/>
</dbReference>
<keyword evidence="5" id="KW-0998">Cell outer membrane</keyword>
<reference evidence="8 11" key="2">
    <citation type="submission" date="2020-04" db="EMBL/GenBank/DDBJ databases">
        <authorList>
            <person name="Hitch T.C.A."/>
            <person name="Wylensek D."/>
            <person name="Clavel T."/>
        </authorList>
    </citation>
    <scope>NUCLEOTIDE SEQUENCE [LARGE SCALE GENOMIC DNA]</scope>
    <source>
        <strain evidence="8 11">WCA3-601-WT-5E</strain>
    </source>
</reference>
<dbReference type="GeneID" id="93072227"/>
<organism evidence="9 10">
    <name type="scientific">Bacteroides eggerthii</name>
    <dbReference type="NCBI Taxonomy" id="28111"/>
    <lineage>
        <taxon>Bacteria</taxon>
        <taxon>Pseudomonadati</taxon>
        <taxon>Bacteroidota</taxon>
        <taxon>Bacteroidia</taxon>
        <taxon>Bacteroidales</taxon>
        <taxon>Bacteroidaceae</taxon>
        <taxon>Bacteroides</taxon>
    </lineage>
</organism>
<sequence length="690" mass="78069">MKTHFKHILIVGLLGFSLTSCSDFLDEKGYNADYSHYETAAGVESLVASCYQNGRSMFSTSNTPSGIIFQEIGTDMYTIGGDGGTDFALYTSTMNPSNETFSAFWTSCYNGVARVNLGLQYLASNTEMKEDIKNIREGELKFLRAYYYSVLAIHYGDCPLVLEPVDQPTFNFTRAPQKDVWKQIIDDATDAYNLLPWADAEGKVTGDYGRASKGAAGHLLAKAYMFRYSQKWAGSQSDTHMNEERGGENTDLDKAIEYASAVCHFGAEAGSGSLHNLAPDYSDLWRFDPKTGGPTPDDYAGSEVLFNIQFSTDHFYNNQLATDVNTGGNWLHMMFTSQAEGMPLNTVNGNGSETVKWGISNGIGRDLITGRPWRRASPTPFLYEDNGLYGPQYYKSNKHGKLIDARLYKSHIWVYYCNSEPNVPWESFSNAVGNFDPINIGKIKGENRYTIGDTAIVFSMEDVNKRFSTGTRSEKLAYARAIEPYWYIPMQSINRPGLNERGDRDGIRNTYPSLIKYLDSRRTSANDQSGYRDYFCYRLAETYIILAEAFALKGDYANSAAALNIVRERAAWKEGEMKTPNFYKYDGGDPADISKSTIEDMKVSADFISQMDEEEKLIFFLDEYGREMEGELHRFEQLVRNGADFFVKRIKERNELARENIKPFHRFRPIPQKHIDRLEPADPNPQNYGY</sequence>
<dbReference type="Proteomes" id="UP000254424">
    <property type="component" value="Unassembled WGS sequence"/>
</dbReference>
<evidence type="ECO:0000313" key="11">
    <source>
        <dbReference type="Proteomes" id="UP000520291"/>
    </source>
</evidence>
<evidence type="ECO:0000256" key="1">
    <source>
        <dbReference type="ARBA" id="ARBA00004442"/>
    </source>
</evidence>
<evidence type="ECO:0000256" key="2">
    <source>
        <dbReference type="ARBA" id="ARBA00006275"/>
    </source>
</evidence>
<dbReference type="OrthoDB" id="5694214at2"/>
<gene>
    <name evidence="8" type="ORF">HF841_06455</name>
    <name evidence="9" type="ORF">NCTC11155_03645</name>
</gene>
<comment type="subcellular location">
    <subcellularLocation>
        <location evidence="1">Cell outer membrane</location>
    </subcellularLocation>
</comment>
<evidence type="ECO:0000313" key="8">
    <source>
        <dbReference type="EMBL" id="NME85666.1"/>
    </source>
</evidence>
<protein>
    <submittedName>
        <fullName evidence="9">RagB/SusD domain-containing protein</fullName>
    </submittedName>
    <submittedName>
        <fullName evidence="8">RagB/SusD family nutrient uptake outer membrane protein</fullName>
    </submittedName>
</protein>
<feature type="domain" description="SusD-like N-terminal" evidence="7">
    <location>
        <begin position="23"/>
        <end position="224"/>
    </location>
</feature>
<evidence type="ECO:0000256" key="3">
    <source>
        <dbReference type="ARBA" id="ARBA00022729"/>
    </source>
</evidence>
<accession>A0A380ZD01</accession>
<evidence type="ECO:0000256" key="5">
    <source>
        <dbReference type="ARBA" id="ARBA00023237"/>
    </source>
</evidence>
<dbReference type="EMBL" id="UFSX01000002">
    <property type="protein sequence ID" value="SUV44234.1"/>
    <property type="molecule type" value="Genomic_DNA"/>
</dbReference>
<dbReference type="Pfam" id="PF14322">
    <property type="entry name" value="SusD-like_3"/>
    <property type="match status" value="1"/>
</dbReference>
<dbReference type="AlphaFoldDB" id="A0A380ZD01"/>
<feature type="domain" description="RagB/SusD" evidence="6">
    <location>
        <begin position="497"/>
        <end position="690"/>
    </location>
</feature>
<dbReference type="PROSITE" id="PS51257">
    <property type="entry name" value="PROKAR_LIPOPROTEIN"/>
    <property type="match status" value="1"/>
</dbReference>
<dbReference type="EMBL" id="JABAGL010000007">
    <property type="protein sequence ID" value="NME85666.1"/>
    <property type="molecule type" value="Genomic_DNA"/>
</dbReference>
<dbReference type="STRING" id="483216.BACEGG_00214"/>
<name>A0A380ZD01_9BACE</name>
<reference evidence="9 10" key="1">
    <citation type="submission" date="2018-06" db="EMBL/GenBank/DDBJ databases">
        <authorList>
            <consortium name="Pathogen Informatics"/>
            <person name="Doyle S."/>
        </authorList>
    </citation>
    <scope>NUCLEOTIDE SEQUENCE [LARGE SCALE GENOMIC DNA]</scope>
    <source>
        <strain evidence="9 10">NCTC11155</strain>
    </source>
</reference>
<dbReference type="SUPFAM" id="SSF48452">
    <property type="entry name" value="TPR-like"/>
    <property type="match status" value="1"/>
</dbReference>
<dbReference type="GO" id="GO:0009279">
    <property type="term" value="C:cell outer membrane"/>
    <property type="evidence" value="ECO:0007669"/>
    <property type="project" value="UniProtKB-SubCell"/>
</dbReference>